<dbReference type="EMBL" id="JABSTV010001250">
    <property type="protein sequence ID" value="KAH7956545.1"/>
    <property type="molecule type" value="Genomic_DNA"/>
</dbReference>
<organism evidence="2 3">
    <name type="scientific">Rhipicephalus sanguineus</name>
    <name type="common">Brown dog tick</name>
    <name type="synonym">Ixodes sanguineus</name>
    <dbReference type="NCBI Taxonomy" id="34632"/>
    <lineage>
        <taxon>Eukaryota</taxon>
        <taxon>Metazoa</taxon>
        <taxon>Ecdysozoa</taxon>
        <taxon>Arthropoda</taxon>
        <taxon>Chelicerata</taxon>
        <taxon>Arachnida</taxon>
        <taxon>Acari</taxon>
        <taxon>Parasitiformes</taxon>
        <taxon>Ixodida</taxon>
        <taxon>Ixodoidea</taxon>
        <taxon>Ixodidae</taxon>
        <taxon>Rhipicephalinae</taxon>
        <taxon>Rhipicephalus</taxon>
        <taxon>Rhipicephalus</taxon>
    </lineage>
</organism>
<evidence type="ECO:0000313" key="2">
    <source>
        <dbReference type="EMBL" id="KAH7956545.1"/>
    </source>
</evidence>
<accession>A0A9D4PVK1</accession>
<protein>
    <submittedName>
        <fullName evidence="2">Uncharacterized protein</fullName>
    </submittedName>
</protein>
<sequence length="98" mass="10873">MAAPTIPTDTNQTGNWVTPTSQWSPSKKRKPVKSTAAIRPQPSLLQPSEVASTSEGPAEPECTARCLICRRRHVTGAADCRDKYWKPIKLRFPLTNIE</sequence>
<dbReference type="AlphaFoldDB" id="A0A9D4PVK1"/>
<proteinExistence type="predicted"/>
<feature type="compositionally biased region" description="Polar residues" evidence="1">
    <location>
        <begin position="43"/>
        <end position="55"/>
    </location>
</feature>
<reference evidence="2" key="1">
    <citation type="journal article" date="2020" name="Cell">
        <title>Large-Scale Comparative Analyses of Tick Genomes Elucidate Their Genetic Diversity and Vector Capacities.</title>
        <authorList>
            <consortium name="Tick Genome and Microbiome Consortium (TIGMIC)"/>
            <person name="Jia N."/>
            <person name="Wang J."/>
            <person name="Shi W."/>
            <person name="Du L."/>
            <person name="Sun Y."/>
            <person name="Zhan W."/>
            <person name="Jiang J.F."/>
            <person name="Wang Q."/>
            <person name="Zhang B."/>
            <person name="Ji P."/>
            <person name="Bell-Sakyi L."/>
            <person name="Cui X.M."/>
            <person name="Yuan T.T."/>
            <person name="Jiang B.G."/>
            <person name="Yang W.F."/>
            <person name="Lam T.T."/>
            <person name="Chang Q.C."/>
            <person name="Ding S.J."/>
            <person name="Wang X.J."/>
            <person name="Zhu J.G."/>
            <person name="Ruan X.D."/>
            <person name="Zhao L."/>
            <person name="Wei J.T."/>
            <person name="Ye R.Z."/>
            <person name="Que T.C."/>
            <person name="Du C.H."/>
            <person name="Zhou Y.H."/>
            <person name="Cheng J.X."/>
            <person name="Dai P.F."/>
            <person name="Guo W.B."/>
            <person name="Han X.H."/>
            <person name="Huang E.J."/>
            <person name="Li L.F."/>
            <person name="Wei W."/>
            <person name="Gao Y.C."/>
            <person name="Liu J.Z."/>
            <person name="Shao H.Z."/>
            <person name="Wang X."/>
            <person name="Wang C.C."/>
            <person name="Yang T.C."/>
            <person name="Huo Q.B."/>
            <person name="Li W."/>
            <person name="Chen H.Y."/>
            <person name="Chen S.E."/>
            <person name="Zhou L.G."/>
            <person name="Ni X.B."/>
            <person name="Tian J.H."/>
            <person name="Sheng Y."/>
            <person name="Liu T."/>
            <person name="Pan Y.S."/>
            <person name="Xia L.Y."/>
            <person name="Li J."/>
            <person name="Zhao F."/>
            <person name="Cao W.C."/>
        </authorList>
    </citation>
    <scope>NUCLEOTIDE SEQUENCE</scope>
    <source>
        <strain evidence="2">Rsan-2018</strain>
    </source>
</reference>
<evidence type="ECO:0000313" key="3">
    <source>
        <dbReference type="Proteomes" id="UP000821837"/>
    </source>
</evidence>
<reference evidence="2" key="2">
    <citation type="submission" date="2021-09" db="EMBL/GenBank/DDBJ databases">
        <authorList>
            <person name="Jia N."/>
            <person name="Wang J."/>
            <person name="Shi W."/>
            <person name="Du L."/>
            <person name="Sun Y."/>
            <person name="Zhan W."/>
            <person name="Jiang J."/>
            <person name="Wang Q."/>
            <person name="Zhang B."/>
            <person name="Ji P."/>
            <person name="Sakyi L.B."/>
            <person name="Cui X."/>
            <person name="Yuan T."/>
            <person name="Jiang B."/>
            <person name="Yang W."/>
            <person name="Lam T.T.-Y."/>
            <person name="Chang Q."/>
            <person name="Ding S."/>
            <person name="Wang X."/>
            <person name="Zhu J."/>
            <person name="Ruan X."/>
            <person name="Zhao L."/>
            <person name="Wei J."/>
            <person name="Que T."/>
            <person name="Du C."/>
            <person name="Cheng J."/>
            <person name="Dai P."/>
            <person name="Han X."/>
            <person name="Huang E."/>
            <person name="Gao Y."/>
            <person name="Liu J."/>
            <person name="Shao H."/>
            <person name="Ye R."/>
            <person name="Li L."/>
            <person name="Wei W."/>
            <person name="Wang X."/>
            <person name="Wang C."/>
            <person name="Huo Q."/>
            <person name="Li W."/>
            <person name="Guo W."/>
            <person name="Chen H."/>
            <person name="Chen S."/>
            <person name="Zhou L."/>
            <person name="Zhou L."/>
            <person name="Ni X."/>
            <person name="Tian J."/>
            <person name="Zhou Y."/>
            <person name="Sheng Y."/>
            <person name="Liu T."/>
            <person name="Pan Y."/>
            <person name="Xia L."/>
            <person name="Li J."/>
            <person name="Zhao F."/>
            <person name="Cao W."/>
        </authorList>
    </citation>
    <scope>NUCLEOTIDE SEQUENCE</scope>
    <source>
        <strain evidence="2">Rsan-2018</strain>
        <tissue evidence="2">Larvae</tissue>
    </source>
</reference>
<keyword evidence="3" id="KW-1185">Reference proteome</keyword>
<feature type="region of interest" description="Disordered" evidence="1">
    <location>
        <begin position="1"/>
        <end position="60"/>
    </location>
</feature>
<evidence type="ECO:0000256" key="1">
    <source>
        <dbReference type="SAM" id="MobiDB-lite"/>
    </source>
</evidence>
<gene>
    <name evidence="2" type="ORF">HPB52_010471</name>
</gene>
<name>A0A9D4PVK1_RHISA</name>
<dbReference type="Proteomes" id="UP000821837">
    <property type="component" value="Unassembled WGS sequence"/>
</dbReference>
<feature type="compositionally biased region" description="Polar residues" evidence="1">
    <location>
        <begin position="7"/>
        <end position="25"/>
    </location>
</feature>
<comment type="caution">
    <text evidence="2">The sequence shown here is derived from an EMBL/GenBank/DDBJ whole genome shotgun (WGS) entry which is preliminary data.</text>
</comment>